<reference evidence="3" key="1">
    <citation type="submission" date="2017-05" db="EMBL/GenBank/DDBJ databases">
        <authorList>
            <person name="Macchi M."/>
            <person name="Festa S."/>
            <person name="Coppotelli B.M."/>
            <person name="Morelli I.S."/>
        </authorList>
    </citation>
    <scope>NUCLEOTIDE SEQUENCE [LARGE SCALE GENOMIC DNA]</scope>
    <source>
        <strain evidence="3">I</strain>
    </source>
</reference>
<keyword evidence="3" id="KW-1185">Reference proteome</keyword>
<evidence type="ECO:0000256" key="1">
    <source>
        <dbReference type="SAM" id="SignalP"/>
    </source>
</evidence>
<evidence type="ECO:0000313" key="3">
    <source>
        <dbReference type="Proteomes" id="UP000196655"/>
    </source>
</evidence>
<comment type="caution">
    <text evidence="2">The sequence shown here is derived from an EMBL/GenBank/DDBJ whole genome shotgun (WGS) entry which is preliminary data.</text>
</comment>
<accession>A0A211ZRL5</accession>
<dbReference type="EMBL" id="NHON01000009">
    <property type="protein sequence ID" value="OWJ67879.1"/>
    <property type="molecule type" value="Genomic_DNA"/>
</dbReference>
<name>A0A211ZRL5_9PROT</name>
<dbReference type="AlphaFoldDB" id="A0A211ZRL5"/>
<feature type="chain" id="PRO_5012916723" description="Antifreeze protein" evidence="1">
    <location>
        <begin position="30"/>
        <end position="156"/>
    </location>
</feature>
<protein>
    <recommendedName>
        <fullName evidence="4">Antifreeze protein</fullName>
    </recommendedName>
</protein>
<organism evidence="2 3">
    <name type="scientific">Inquilinus limosus</name>
    <dbReference type="NCBI Taxonomy" id="171674"/>
    <lineage>
        <taxon>Bacteria</taxon>
        <taxon>Pseudomonadati</taxon>
        <taxon>Pseudomonadota</taxon>
        <taxon>Alphaproteobacteria</taxon>
        <taxon>Rhodospirillales</taxon>
        <taxon>Rhodospirillaceae</taxon>
        <taxon>Inquilinus</taxon>
    </lineage>
</organism>
<evidence type="ECO:0000313" key="2">
    <source>
        <dbReference type="EMBL" id="OWJ67879.1"/>
    </source>
</evidence>
<sequence length="156" mass="15896">MINQTIRNSVGALILATGAVFAAASPAQAATLQECSARYQAAQAAGKLDGMTWSDFRKAECSADVAPAAAPAAQASAVPVAAAKPAAAPAVPAAAGDAVFPPAVSSKYAAEPPARARMHTCRDQYNLNKTTKSNGGLRWIQTGGGYYSQCNARLKS</sequence>
<feature type="signal peptide" evidence="1">
    <location>
        <begin position="1"/>
        <end position="29"/>
    </location>
</feature>
<evidence type="ECO:0008006" key="4">
    <source>
        <dbReference type="Google" id="ProtNLM"/>
    </source>
</evidence>
<gene>
    <name evidence="2" type="ORF">BWR60_06625</name>
</gene>
<keyword evidence="1" id="KW-0732">Signal</keyword>
<dbReference type="RefSeq" id="WP_230982973.1">
    <property type="nucleotide sequence ID" value="NZ_NHON01000009.1"/>
</dbReference>
<dbReference type="Proteomes" id="UP000196655">
    <property type="component" value="Unassembled WGS sequence"/>
</dbReference>
<proteinExistence type="predicted"/>